<reference evidence="11 12" key="1">
    <citation type="journal article" date="2013" name="J. Bacteriol.">
        <title>Roles of HynAB and Ech, the only two hydrogenases found in the model sulfate reducer Desulfovibrio gigas.</title>
        <authorList>
            <person name="Morais-Silva F.O."/>
            <person name="Santos C.I."/>
            <person name="Rodrigues R."/>
            <person name="Pereira I.A."/>
            <person name="Rodrigues-Pousada C."/>
        </authorList>
    </citation>
    <scope>NUCLEOTIDE SEQUENCE [LARGE SCALE GENOMIC DNA]</scope>
    <source>
        <strain evidence="12">ATCC 19364 / DSM 1382 / NCIMB 9332 / VKM B-1759</strain>
    </source>
</reference>
<dbReference type="CDD" id="cd17546">
    <property type="entry name" value="REC_hyHK_CKI1_RcsC-like"/>
    <property type="match status" value="1"/>
</dbReference>
<evidence type="ECO:0000259" key="9">
    <source>
        <dbReference type="PROSITE" id="PS50112"/>
    </source>
</evidence>
<reference evidence="12" key="2">
    <citation type="submission" date="2013-07" db="EMBL/GenBank/DDBJ databases">
        <authorList>
            <person name="Morais-Silva F.O."/>
            <person name="Rezende A.M."/>
            <person name="Pimentel C."/>
            <person name="Resende D.M."/>
            <person name="Santos C.I."/>
            <person name="Clemente C."/>
            <person name="de Oliveira L.M."/>
            <person name="da Silva S.M."/>
            <person name="Costa D.A."/>
            <person name="Varela-Raposo A."/>
            <person name="Horacio E.C.A."/>
            <person name="Matos M."/>
            <person name="Flores O."/>
            <person name="Ruiz J.C."/>
            <person name="Rodrigues-Pousada C."/>
        </authorList>
    </citation>
    <scope>NUCLEOTIDE SEQUENCE [LARGE SCALE GENOMIC DNA]</scope>
    <source>
        <strain evidence="12">ATCC 19364 / DSM 1382 / NCIMB 9332 / VKM B-1759</strain>
    </source>
</reference>
<dbReference type="Gene3D" id="3.40.50.2300">
    <property type="match status" value="1"/>
</dbReference>
<dbReference type="STRING" id="1121448.DGI_0275"/>
<keyword evidence="4" id="KW-0808">Transferase</keyword>
<dbReference type="SMART" id="SM00387">
    <property type="entry name" value="HATPase_c"/>
    <property type="match status" value="1"/>
</dbReference>
<dbReference type="PROSITE" id="PS50112">
    <property type="entry name" value="PAS"/>
    <property type="match status" value="1"/>
</dbReference>
<dbReference type="SUPFAM" id="SSF55785">
    <property type="entry name" value="PYP-like sensor domain (PAS domain)"/>
    <property type="match status" value="2"/>
</dbReference>
<dbReference type="InterPro" id="IPR001789">
    <property type="entry name" value="Sig_transdc_resp-reg_receiver"/>
</dbReference>
<dbReference type="FunFam" id="3.30.565.10:FF:000010">
    <property type="entry name" value="Sensor histidine kinase RcsC"/>
    <property type="match status" value="1"/>
</dbReference>
<organism evidence="11 12">
    <name type="scientific">Megalodesulfovibrio gigas (strain ATCC 19364 / DSM 1382 / NCIMB 9332 / VKM B-1759)</name>
    <name type="common">Desulfovibrio gigas</name>
    <dbReference type="NCBI Taxonomy" id="1121448"/>
    <lineage>
        <taxon>Bacteria</taxon>
        <taxon>Pseudomonadati</taxon>
        <taxon>Thermodesulfobacteriota</taxon>
        <taxon>Desulfovibrionia</taxon>
        <taxon>Desulfovibrionales</taxon>
        <taxon>Desulfovibrionaceae</taxon>
        <taxon>Megalodesulfovibrio</taxon>
    </lineage>
</organism>
<keyword evidence="5 11" id="KW-0418">Kinase</keyword>
<dbReference type="Proteomes" id="UP000016587">
    <property type="component" value="Chromosome"/>
</dbReference>
<dbReference type="EC" id="2.7.13.3" evidence="2"/>
<dbReference type="Gene3D" id="3.30.450.20">
    <property type="entry name" value="PAS domain"/>
    <property type="match status" value="2"/>
</dbReference>
<dbReference type="InterPro" id="IPR004358">
    <property type="entry name" value="Sig_transdc_His_kin-like_C"/>
</dbReference>
<dbReference type="InterPro" id="IPR000700">
    <property type="entry name" value="PAS-assoc_C"/>
</dbReference>
<dbReference type="PROSITE" id="PS50113">
    <property type="entry name" value="PAC"/>
    <property type="match status" value="1"/>
</dbReference>
<evidence type="ECO:0000256" key="5">
    <source>
        <dbReference type="ARBA" id="ARBA00022777"/>
    </source>
</evidence>
<dbReference type="PANTHER" id="PTHR43047:SF64">
    <property type="entry name" value="HISTIDINE KINASE CONTAINING CHEY-HOMOLOGOUS RECEIVER DOMAIN AND PAS DOMAIN-RELATED"/>
    <property type="match status" value="1"/>
</dbReference>
<dbReference type="PROSITE" id="PS50110">
    <property type="entry name" value="RESPONSE_REGULATORY"/>
    <property type="match status" value="1"/>
</dbReference>
<comment type="catalytic activity">
    <reaction evidence="1">
        <text>ATP + protein L-histidine = ADP + protein N-phospho-L-histidine.</text>
        <dbReference type="EC" id="2.7.13.3"/>
    </reaction>
</comment>
<evidence type="ECO:0000259" key="10">
    <source>
        <dbReference type="PROSITE" id="PS50113"/>
    </source>
</evidence>
<dbReference type="SMART" id="SM00448">
    <property type="entry name" value="REC"/>
    <property type="match status" value="1"/>
</dbReference>
<sequence length="692" mass="75213">MEDARIDATSARQPSAACANASGFTDAPQQARPCMTPSARMDALVDHLPLSIMVFDAQGRLEFVNRWHLDVFNQGKLPASFFLGLTMQELPGLKSAGVAEDLSVVFEGKRVFMDEVRVPRYASGRSGYQRIRCLPMFADDAGTGQDDNRVCGAVLIREDITAHMLGKQRLQEAETKYRTIFQSAPVGIFLTTLDGRFLDMNQTMAAMLGYESPRDAIHAISDIAAECYATPADRTSMVEELRRTGIILGLERDFKRRDGSLFTATLHAHFVNGEDGAPLHMEGMLTDTTARRQAEEALREAKLTAELANAAKSAFLANISHDLRTPLHHMLGMAELAAAEAVSPTQLEYLRLQRQAGEHLLSLVNDLLDLSLIEADKLELASTPFSLRALAGELQALFARQAEEKGLEFSVAVEPGLPDARQGDPTRLRQVLVNLAGNALKFTAQGYVRVEFLAHPLAEEVHFQVRDTGPGIPRRRQQDIFEPYTRLQARDSVGGAGLGLAISRRLVERMGGSLSLVSTPGRGARFFFSVPLPAAITAASPQLAAPAPLQELPGALPRRVLVVEDEPVSRLYSLKVLEQAGIAADAVTDGETALERLAATPYDAVLLDMHLRDMDGLTLLHALRAFPENTATPPATPVLMVTAQAMRGDRSRILAAGADAYLAKPVNSAQLLHALARLHVQPLPPGDNSPRT</sequence>
<evidence type="ECO:0000256" key="2">
    <source>
        <dbReference type="ARBA" id="ARBA00012438"/>
    </source>
</evidence>
<dbReference type="GO" id="GO:0000155">
    <property type="term" value="F:phosphorelay sensor kinase activity"/>
    <property type="evidence" value="ECO:0007669"/>
    <property type="project" value="InterPro"/>
</dbReference>
<gene>
    <name evidence="11" type="ORF">DGI_0275</name>
</gene>
<dbReference type="HOGENOM" id="CLU_000445_114_15_7"/>
<evidence type="ECO:0000256" key="1">
    <source>
        <dbReference type="ARBA" id="ARBA00000085"/>
    </source>
</evidence>
<dbReference type="NCBIfam" id="TIGR00229">
    <property type="entry name" value="sensory_box"/>
    <property type="match status" value="1"/>
</dbReference>
<dbReference type="CDD" id="cd00082">
    <property type="entry name" value="HisKA"/>
    <property type="match status" value="1"/>
</dbReference>
<dbReference type="CDD" id="cd16922">
    <property type="entry name" value="HATPase_EvgS-ArcB-TorS-like"/>
    <property type="match status" value="1"/>
</dbReference>
<dbReference type="InterPro" id="IPR003594">
    <property type="entry name" value="HATPase_dom"/>
</dbReference>
<dbReference type="eggNOG" id="COG2205">
    <property type="taxonomic scope" value="Bacteria"/>
</dbReference>
<dbReference type="InterPro" id="IPR036890">
    <property type="entry name" value="HATPase_C_sf"/>
</dbReference>
<dbReference type="KEGG" id="dgg:DGI_0275"/>
<dbReference type="Gene3D" id="1.10.287.130">
    <property type="match status" value="1"/>
</dbReference>
<evidence type="ECO:0000256" key="3">
    <source>
        <dbReference type="ARBA" id="ARBA00022553"/>
    </source>
</evidence>
<dbReference type="InterPro" id="IPR036097">
    <property type="entry name" value="HisK_dim/P_sf"/>
</dbReference>
<dbReference type="Pfam" id="PF02518">
    <property type="entry name" value="HATPase_c"/>
    <property type="match status" value="1"/>
</dbReference>
<name>T2G6K3_MEGG1</name>
<dbReference type="InterPro" id="IPR011006">
    <property type="entry name" value="CheY-like_superfamily"/>
</dbReference>
<dbReference type="Pfam" id="PF00512">
    <property type="entry name" value="HisKA"/>
    <property type="match status" value="1"/>
</dbReference>
<feature type="domain" description="PAS" evidence="9">
    <location>
        <begin position="173"/>
        <end position="211"/>
    </location>
</feature>
<feature type="domain" description="Response regulatory" evidence="8">
    <location>
        <begin position="559"/>
        <end position="679"/>
    </location>
</feature>
<dbReference type="PRINTS" id="PR00344">
    <property type="entry name" value="BCTRLSENSOR"/>
</dbReference>
<dbReference type="SMART" id="SM00091">
    <property type="entry name" value="PAS"/>
    <property type="match status" value="2"/>
</dbReference>
<feature type="modified residue" description="4-aspartylphosphate" evidence="6">
    <location>
        <position position="608"/>
    </location>
</feature>
<feature type="domain" description="PAC" evidence="10">
    <location>
        <begin position="248"/>
        <end position="300"/>
    </location>
</feature>
<accession>T2G6K3</accession>
<dbReference type="PANTHER" id="PTHR43047">
    <property type="entry name" value="TWO-COMPONENT HISTIDINE PROTEIN KINASE"/>
    <property type="match status" value="1"/>
</dbReference>
<dbReference type="PATRIC" id="fig|1121448.10.peg.279"/>
<dbReference type="InterPro" id="IPR003661">
    <property type="entry name" value="HisK_dim/P_dom"/>
</dbReference>
<dbReference type="Pfam" id="PF00072">
    <property type="entry name" value="Response_reg"/>
    <property type="match status" value="1"/>
</dbReference>
<dbReference type="SUPFAM" id="SSF47384">
    <property type="entry name" value="Homodimeric domain of signal transducing histidine kinase"/>
    <property type="match status" value="1"/>
</dbReference>
<dbReference type="AlphaFoldDB" id="T2G6K3"/>
<dbReference type="Pfam" id="PF13188">
    <property type="entry name" value="PAS_8"/>
    <property type="match status" value="2"/>
</dbReference>
<dbReference type="Gene3D" id="3.30.565.10">
    <property type="entry name" value="Histidine kinase-like ATPase, C-terminal domain"/>
    <property type="match status" value="1"/>
</dbReference>
<keyword evidence="12" id="KW-1185">Reference proteome</keyword>
<dbReference type="PROSITE" id="PS50109">
    <property type="entry name" value="HIS_KIN"/>
    <property type="match status" value="1"/>
</dbReference>
<dbReference type="SUPFAM" id="SSF55874">
    <property type="entry name" value="ATPase domain of HSP90 chaperone/DNA topoisomerase II/histidine kinase"/>
    <property type="match status" value="1"/>
</dbReference>
<dbReference type="CDD" id="cd00130">
    <property type="entry name" value="PAS"/>
    <property type="match status" value="1"/>
</dbReference>
<evidence type="ECO:0000313" key="12">
    <source>
        <dbReference type="Proteomes" id="UP000016587"/>
    </source>
</evidence>
<dbReference type="SUPFAM" id="SSF52172">
    <property type="entry name" value="CheY-like"/>
    <property type="match status" value="1"/>
</dbReference>
<evidence type="ECO:0000256" key="6">
    <source>
        <dbReference type="PROSITE-ProRule" id="PRU00169"/>
    </source>
</evidence>
<dbReference type="InterPro" id="IPR035965">
    <property type="entry name" value="PAS-like_dom_sf"/>
</dbReference>
<dbReference type="InterPro" id="IPR005467">
    <property type="entry name" value="His_kinase_dom"/>
</dbReference>
<evidence type="ECO:0000259" key="7">
    <source>
        <dbReference type="PROSITE" id="PS50109"/>
    </source>
</evidence>
<evidence type="ECO:0000313" key="11">
    <source>
        <dbReference type="EMBL" id="AGW12205.1"/>
    </source>
</evidence>
<evidence type="ECO:0000256" key="4">
    <source>
        <dbReference type="ARBA" id="ARBA00022679"/>
    </source>
</evidence>
<dbReference type="SMART" id="SM00388">
    <property type="entry name" value="HisKA"/>
    <property type="match status" value="1"/>
</dbReference>
<feature type="domain" description="Histidine kinase" evidence="7">
    <location>
        <begin position="318"/>
        <end position="534"/>
    </location>
</feature>
<dbReference type="InterPro" id="IPR000014">
    <property type="entry name" value="PAS"/>
</dbReference>
<proteinExistence type="predicted"/>
<keyword evidence="3 6" id="KW-0597">Phosphoprotein</keyword>
<protein>
    <recommendedName>
        <fullName evidence="2">histidine kinase</fullName>
        <ecNumber evidence="2">2.7.13.3</ecNumber>
    </recommendedName>
</protein>
<dbReference type="EMBL" id="CP006585">
    <property type="protein sequence ID" value="AGW12205.1"/>
    <property type="molecule type" value="Genomic_DNA"/>
</dbReference>
<evidence type="ECO:0000259" key="8">
    <source>
        <dbReference type="PROSITE" id="PS50110"/>
    </source>
</evidence>